<keyword evidence="6 7" id="KW-0472">Membrane</keyword>
<dbReference type="PANTHER" id="PTHR23503">
    <property type="entry name" value="SOLUTE CARRIER FAMILY 2"/>
    <property type="match status" value="1"/>
</dbReference>
<dbReference type="GO" id="GO:0005886">
    <property type="term" value="C:plasma membrane"/>
    <property type="evidence" value="ECO:0007669"/>
    <property type="project" value="UniProtKB-SubCell"/>
</dbReference>
<keyword evidence="10" id="KW-1185">Reference proteome</keyword>
<gene>
    <name evidence="9" type="ORF">E5288_WYG002136</name>
</gene>
<sequence>MGAGAQRPLSSQIYAYASAVFSQAGIPQDKIQYAAIGTGGCELLATLLSCLVIERAGRRVLLTGGYGLMTCWGSVFTVALCLQGSFSWMAYLAMACIFAFILSFGIGPAGVTGILATELFDQMARPAAYMVCGALMWTMLFLVGLVFPFIMEGLSHFIYVPFLCVCVCAAVYSGIFLPETRGKSFMEISEELHRLNFPGRSRGPAWAGPEVVRSTEL</sequence>
<feature type="transmembrane region" description="Helical" evidence="7">
    <location>
        <begin position="157"/>
        <end position="177"/>
    </location>
</feature>
<evidence type="ECO:0000256" key="5">
    <source>
        <dbReference type="ARBA" id="ARBA00022989"/>
    </source>
</evidence>
<name>A0A6B0SJE5_9CETA</name>
<dbReference type="EMBL" id="VBQZ03019800">
    <property type="protein sequence ID" value="MXR00165.1"/>
    <property type="molecule type" value="Genomic_DNA"/>
</dbReference>
<organism evidence="9 10">
    <name type="scientific">Bos mutus</name>
    <name type="common">wild yak</name>
    <dbReference type="NCBI Taxonomy" id="72004"/>
    <lineage>
        <taxon>Eukaryota</taxon>
        <taxon>Metazoa</taxon>
        <taxon>Chordata</taxon>
        <taxon>Craniata</taxon>
        <taxon>Vertebrata</taxon>
        <taxon>Euteleostomi</taxon>
        <taxon>Mammalia</taxon>
        <taxon>Eutheria</taxon>
        <taxon>Laurasiatheria</taxon>
        <taxon>Artiodactyla</taxon>
        <taxon>Ruminantia</taxon>
        <taxon>Pecora</taxon>
        <taxon>Bovidae</taxon>
        <taxon>Bovinae</taxon>
        <taxon>Bos</taxon>
    </lineage>
</organism>
<dbReference type="AlphaFoldDB" id="A0A6B0SJE5"/>
<dbReference type="InterPro" id="IPR020846">
    <property type="entry name" value="MFS_dom"/>
</dbReference>
<feature type="transmembrane region" description="Helical" evidence="7">
    <location>
        <begin position="127"/>
        <end position="151"/>
    </location>
</feature>
<evidence type="ECO:0000256" key="7">
    <source>
        <dbReference type="SAM" id="Phobius"/>
    </source>
</evidence>
<evidence type="ECO:0000256" key="4">
    <source>
        <dbReference type="ARBA" id="ARBA00022692"/>
    </source>
</evidence>
<dbReference type="Proteomes" id="UP000322234">
    <property type="component" value="Unassembled WGS sequence"/>
</dbReference>
<dbReference type="InterPro" id="IPR045263">
    <property type="entry name" value="GLUT"/>
</dbReference>
<dbReference type="InterPro" id="IPR036259">
    <property type="entry name" value="MFS_trans_sf"/>
</dbReference>
<reference evidence="9" key="1">
    <citation type="submission" date="2019-10" db="EMBL/GenBank/DDBJ databases">
        <title>The sequence and de novo assembly of the wild yak genome.</title>
        <authorList>
            <person name="Liu Y."/>
        </authorList>
    </citation>
    <scope>NUCLEOTIDE SEQUENCE [LARGE SCALE GENOMIC DNA]</scope>
    <source>
        <strain evidence="9">WY2019</strain>
    </source>
</reference>
<feature type="transmembrane region" description="Helical" evidence="7">
    <location>
        <begin position="60"/>
        <end position="82"/>
    </location>
</feature>
<comment type="subcellular location">
    <subcellularLocation>
        <location evidence="1">Cell membrane</location>
        <topology evidence="1">Multi-pass membrane protein</topology>
    </subcellularLocation>
</comment>
<evidence type="ECO:0000256" key="6">
    <source>
        <dbReference type="ARBA" id="ARBA00023136"/>
    </source>
</evidence>
<keyword evidence="4 7" id="KW-0812">Transmembrane</keyword>
<dbReference type="GO" id="GO:0046323">
    <property type="term" value="P:D-glucose import"/>
    <property type="evidence" value="ECO:0007669"/>
    <property type="project" value="TreeGrafter"/>
</dbReference>
<evidence type="ECO:0000259" key="8">
    <source>
        <dbReference type="PROSITE" id="PS50850"/>
    </source>
</evidence>
<dbReference type="SUPFAM" id="SSF103473">
    <property type="entry name" value="MFS general substrate transporter"/>
    <property type="match status" value="1"/>
</dbReference>
<feature type="transmembrane region" description="Helical" evidence="7">
    <location>
        <begin position="31"/>
        <end position="53"/>
    </location>
</feature>
<protein>
    <recommendedName>
        <fullName evidence="8">Major facilitator superfamily (MFS) profile domain-containing protein</fullName>
    </recommendedName>
</protein>
<dbReference type="GO" id="GO:0070837">
    <property type="term" value="P:dehydroascorbic acid transport"/>
    <property type="evidence" value="ECO:0007669"/>
    <property type="project" value="TreeGrafter"/>
</dbReference>
<evidence type="ECO:0000313" key="9">
    <source>
        <dbReference type="EMBL" id="MXR00165.1"/>
    </source>
</evidence>
<feature type="transmembrane region" description="Helical" evidence="7">
    <location>
        <begin position="88"/>
        <end position="115"/>
    </location>
</feature>
<evidence type="ECO:0000256" key="1">
    <source>
        <dbReference type="ARBA" id="ARBA00004651"/>
    </source>
</evidence>
<keyword evidence="5 7" id="KW-1133">Transmembrane helix</keyword>
<evidence type="ECO:0000313" key="10">
    <source>
        <dbReference type="Proteomes" id="UP000322234"/>
    </source>
</evidence>
<feature type="domain" description="Major facilitator superfamily (MFS) profile" evidence="8">
    <location>
        <begin position="1"/>
        <end position="181"/>
    </location>
</feature>
<evidence type="ECO:0000256" key="2">
    <source>
        <dbReference type="ARBA" id="ARBA00022475"/>
    </source>
</evidence>
<dbReference type="InterPro" id="IPR005828">
    <property type="entry name" value="MFS_sugar_transport-like"/>
</dbReference>
<keyword evidence="2" id="KW-1003">Cell membrane</keyword>
<dbReference type="Pfam" id="PF00083">
    <property type="entry name" value="Sugar_tr"/>
    <property type="match status" value="1"/>
</dbReference>
<dbReference type="PROSITE" id="PS50850">
    <property type="entry name" value="MFS"/>
    <property type="match status" value="1"/>
</dbReference>
<proteinExistence type="predicted"/>
<keyword evidence="3" id="KW-0762">Sugar transport</keyword>
<dbReference type="GO" id="GO:0055056">
    <property type="term" value="F:D-glucose transmembrane transporter activity"/>
    <property type="evidence" value="ECO:0007669"/>
    <property type="project" value="TreeGrafter"/>
</dbReference>
<keyword evidence="3" id="KW-0813">Transport</keyword>
<dbReference type="Gene3D" id="1.20.1250.20">
    <property type="entry name" value="MFS general substrate transporter like domains"/>
    <property type="match status" value="1"/>
</dbReference>
<dbReference type="PANTHER" id="PTHR23503:SF22">
    <property type="entry name" value="SOLUTE CARRIER FAMILY 2, FACILITATED GLUCOSE TRANSPORTER MEMBER 11"/>
    <property type="match status" value="1"/>
</dbReference>
<evidence type="ECO:0000256" key="3">
    <source>
        <dbReference type="ARBA" id="ARBA00022597"/>
    </source>
</evidence>
<accession>A0A6B0SJE5</accession>
<comment type="caution">
    <text evidence="9">The sequence shown here is derived from an EMBL/GenBank/DDBJ whole genome shotgun (WGS) entry which is preliminary data.</text>
</comment>